<protein>
    <submittedName>
        <fullName evidence="1">Uncharacterized protein</fullName>
    </submittedName>
</protein>
<sequence length="53" mass="6078">MPLFGTSPQGNSSGYLPKHCQISAYLLFANTLLQARKFKVFNRNTQLLKSYFH</sequence>
<name>A0A166VXD0_9GAMM</name>
<dbReference type="Proteomes" id="UP000076643">
    <property type="component" value="Unassembled WGS sequence"/>
</dbReference>
<organism evidence="1 2">
    <name type="scientific">Pseudoalteromonas luteoviolacea DSM 6061</name>
    <dbReference type="NCBI Taxonomy" id="1365250"/>
    <lineage>
        <taxon>Bacteria</taxon>
        <taxon>Pseudomonadati</taxon>
        <taxon>Pseudomonadota</taxon>
        <taxon>Gammaproteobacteria</taxon>
        <taxon>Alteromonadales</taxon>
        <taxon>Pseudoalteromonadaceae</taxon>
        <taxon>Pseudoalteromonas</taxon>
    </lineage>
</organism>
<reference evidence="1 2" key="1">
    <citation type="submission" date="2013-07" db="EMBL/GenBank/DDBJ databases">
        <title>Comparative Genomic and Metabolomic Analysis of Twelve Strains of Pseudoalteromonas luteoviolacea.</title>
        <authorList>
            <person name="Vynne N.G."/>
            <person name="Mansson M."/>
            <person name="Gram L."/>
        </authorList>
    </citation>
    <scope>NUCLEOTIDE SEQUENCE [LARGE SCALE GENOMIC DNA]</scope>
    <source>
        <strain evidence="1 2">DSM 6061</strain>
    </source>
</reference>
<dbReference type="PATRIC" id="fig|1365250.3.peg.3565"/>
<proteinExistence type="predicted"/>
<evidence type="ECO:0000313" key="2">
    <source>
        <dbReference type="Proteomes" id="UP000076643"/>
    </source>
</evidence>
<keyword evidence="2" id="KW-1185">Reference proteome</keyword>
<comment type="caution">
    <text evidence="1">The sequence shown here is derived from an EMBL/GenBank/DDBJ whole genome shotgun (WGS) entry which is preliminary data.</text>
</comment>
<dbReference type="AlphaFoldDB" id="A0A166VXD0"/>
<gene>
    <name evidence="1" type="ORF">N475_19345</name>
</gene>
<evidence type="ECO:0000313" key="1">
    <source>
        <dbReference type="EMBL" id="KZN34112.1"/>
    </source>
</evidence>
<dbReference type="EMBL" id="AUYB01000119">
    <property type="protein sequence ID" value="KZN34112.1"/>
    <property type="molecule type" value="Genomic_DNA"/>
</dbReference>
<accession>A0A166VXD0</accession>